<evidence type="ECO:0000313" key="3">
    <source>
        <dbReference type="Proteomes" id="UP000799291"/>
    </source>
</evidence>
<organism evidence="2 3">
    <name type="scientific">Lentithecium fluviatile CBS 122367</name>
    <dbReference type="NCBI Taxonomy" id="1168545"/>
    <lineage>
        <taxon>Eukaryota</taxon>
        <taxon>Fungi</taxon>
        <taxon>Dikarya</taxon>
        <taxon>Ascomycota</taxon>
        <taxon>Pezizomycotina</taxon>
        <taxon>Dothideomycetes</taxon>
        <taxon>Pleosporomycetidae</taxon>
        <taxon>Pleosporales</taxon>
        <taxon>Massarineae</taxon>
        <taxon>Lentitheciaceae</taxon>
        <taxon>Lentithecium</taxon>
    </lineage>
</organism>
<dbReference type="Proteomes" id="UP000799291">
    <property type="component" value="Unassembled WGS sequence"/>
</dbReference>
<accession>A0A6G1JLG9</accession>
<name>A0A6G1JLG9_9PLEO</name>
<feature type="chain" id="PRO_5026142355" description="Secreted protein" evidence="1">
    <location>
        <begin position="25"/>
        <end position="135"/>
    </location>
</feature>
<sequence length="135" mass="14276">MGECWNYRLLVMEFLFSSLHAACAILVSASVSGVACSYQCPPSWLLPSAKTPKITTRDEMHGNGKRSKKSASPVETFTAGFPAILCGAFAGCEESVRWCGVVIVGGPERREIFSEGAGAEPGAWEVFGVGSGGLR</sequence>
<keyword evidence="3" id="KW-1185">Reference proteome</keyword>
<keyword evidence="1" id="KW-0732">Signal</keyword>
<feature type="signal peptide" evidence="1">
    <location>
        <begin position="1"/>
        <end position="24"/>
    </location>
</feature>
<gene>
    <name evidence="2" type="ORF">K458DRAFT_136</name>
</gene>
<dbReference type="EMBL" id="MU005569">
    <property type="protein sequence ID" value="KAF2691394.1"/>
    <property type="molecule type" value="Genomic_DNA"/>
</dbReference>
<evidence type="ECO:0008006" key="4">
    <source>
        <dbReference type="Google" id="ProtNLM"/>
    </source>
</evidence>
<reference evidence="2" key="1">
    <citation type="journal article" date="2020" name="Stud. Mycol.">
        <title>101 Dothideomycetes genomes: a test case for predicting lifestyles and emergence of pathogens.</title>
        <authorList>
            <person name="Haridas S."/>
            <person name="Albert R."/>
            <person name="Binder M."/>
            <person name="Bloem J."/>
            <person name="Labutti K."/>
            <person name="Salamov A."/>
            <person name="Andreopoulos B."/>
            <person name="Baker S."/>
            <person name="Barry K."/>
            <person name="Bills G."/>
            <person name="Bluhm B."/>
            <person name="Cannon C."/>
            <person name="Castanera R."/>
            <person name="Culley D."/>
            <person name="Daum C."/>
            <person name="Ezra D."/>
            <person name="Gonzalez J."/>
            <person name="Henrissat B."/>
            <person name="Kuo A."/>
            <person name="Liang C."/>
            <person name="Lipzen A."/>
            <person name="Lutzoni F."/>
            <person name="Magnuson J."/>
            <person name="Mondo S."/>
            <person name="Nolan M."/>
            <person name="Ohm R."/>
            <person name="Pangilinan J."/>
            <person name="Park H.-J."/>
            <person name="Ramirez L."/>
            <person name="Alfaro M."/>
            <person name="Sun H."/>
            <person name="Tritt A."/>
            <person name="Yoshinaga Y."/>
            <person name="Zwiers L.-H."/>
            <person name="Turgeon B."/>
            <person name="Goodwin S."/>
            <person name="Spatafora J."/>
            <person name="Crous P."/>
            <person name="Grigoriev I."/>
        </authorList>
    </citation>
    <scope>NUCLEOTIDE SEQUENCE</scope>
    <source>
        <strain evidence="2">CBS 122367</strain>
    </source>
</reference>
<evidence type="ECO:0000313" key="2">
    <source>
        <dbReference type="EMBL" id="KAF2691394.1"/>
    </source>
</evidence>
<evidence type="ECO:0000256" key="1">
    <source>
        <dbReference type="SAM" id="SignalP"/>
    </source>
</evidence>
<proteinExistence type="predicted"/>
<protein>
    <recommendedName>
        <fullName evidence="4">Secreted protein</fullName>
    </recommendedName>
</protein>
<dbReference type="AlphaFoldDB" id="A0A6G1JLG9"/>